<protein>
    <submittedName>
        <fullName evidence="3">Uncharacterized protein</fullName>
    </submittedName>
</protein>
<organism evidence="3 4">
    <name type="scientific">Allomyces macrogynus (strain ATCC 38327)</name>
    <name type="common">Allomyces javanicus var. macrogynus</name>
    <dbReference type="NCBI Taxonomy" id="578462"/>
    <lineage>
        <taxon>Eukaryota</taxon>
        <taxon>Fungi</taxon>
        <taxon>Fungi incertae sedis</taxon>
        <taxon>Blastocladiomycota</taxon>
        <taxon>Blastocladiomycetes</taxon>
        <taxon>Blastocladiales</taxon>
        <taxon>Blastocladiaceae</taxon>
        <taxon>Allomyces</taxon>
    </lineage>
</organism>
<feature type="region of interest" description="Disordered" evidence="1">
    <location>
        <begin position="1"/>
        <end position="30"/>
    </location>
</feature>
<reference evidence="3 4" key="1">
    <citation type="submission" date="2009-11" db="EMBL/GenBank/DDBJ databases">
        <title>Annotation of Allomyces macrogynus ATCC 38327.</title>
        <authorList>
            <consortium name="The Broad Institute Genome Sequencing Platform"/>
            <person name="Russ C."/>
            <person name="Cuomo C."/>
            <person name="Burger G."/>
            <person name="Gray M.W."/>
            <person name="Holland P.W.H."/>
            <person name="King N."/>
            <person name="Lang F.B.F."/>
            <person name="Roger A.J."/>
            <person name="Ruiz-Trillo I."/>
            <person name="Young S.K."/>
            <person name="Zeng Q."/>
            <person name="Gargeya S."/>
            <person name="Fitzgerald M."/>
            <person name="Haas B."/>
            <person name="Abouelleil A."/>
            <person name="Alvarado L."/>
            <person name="Arachchi H.M."/>
            <person name="Berlin A."/>
            <person name="Chapman S.B."/>
            <person name="Gearin G."/>
            <person name="Goldberg J."/>
            <person name="Griggs A."/>
            <person name="Gujja S."/>
            <person name="Hansen M."/>
            <person name="Heiman D."/>
            <person name="Howarth C."/>
            <person name="Larimer J."/>
            <person name="Lui A."/>
            <person name="MacDonald P.J.P."/>
            <person name="McCowen C."/>
            <person name="Montmayeur A."/>
            <person name="Murphy C."/>
            <person name="Neiman D."/>
            <person name="Pearson M."/>
            <person name="Priest M."/>
            <person name="Roberts A."/>
            <person name="Saif S."/>
            <person name="Shea T."/>
            <person name="Sisk P."/>
            <person name="Stolte C."/>
            <person name="Sykes S."/>
            <person name="Wortman J."/>
            <person name="Nusbaum C."/>
            <person name="Birren B."/>
        </authorList>
    </citation>
    <scope>NUCLEOTIDE SEQUENCE [LARGE SCALE GENOMIC DNA]</scope>
    <source>
        <strain evidence="3 4">ATCC 38327</strain>
    </source>
</reference>
<sequence length="308" mass="34308">MSAAPPDVEQQRTALATDKPAGSSSNDVPRLTDTWQRKSLADRYLPANRVVRYLCLGTVLAVIVFLITFLVLWFTAKPLYFGLRITSRAMQRWERDRTRVNAVFPWRFEMNVFNDNAFGVEIQDLIVTAKFTARVGHVPFGTTNNCNPACTITSLPVQARYPVAPRTYILWVGWDLADREQAAAVASLLFLCGVNATSLPSRLNNPAKLPANVSEPDAGLVQWYLDARRVSGLFGLDMTPPPDRVQNWTEVRNNKAVWAGGQSYGVPDSIMEVVCPESLAEPRGYVPPHILQLANLTRTVCEETGKCR</sequence>
<keyword evidence="4" id="KW-1185">Reference proteome</keyword>
<gene>
    <name evidence="3" type="ORF">AMAG_16518</name>
</gene>
<accession>A0A0L0TD78</accession>
<keyword evidence="2" id="KW-1133">Transmembrane helix</keyword>
<evidence type="ECO:0000256" key="2">
    <source>
        <dbReference type="SAM" id="Phobius"/>
    </source>
</evidence>
<dbReference type="EMBL" id="GG745380">
    <property type="protein sequence ID" value="KNE72474.1"/>
    <property type="molecule type" value="Genomic_DNA"/>
</dbReference>
<keyword evidence="2" id="KW-0812">Transmembrane</keyword>
<evidence type="ECO:0000256" key="1">
    <source>
        <dbReference type="SAM" id="MobiDB-lite"/>
    </source>
</evidence>
<dbReference type="AlphaFoldDB" id="A0A0L0TD78"/>
<name>A0A0L0TD78_ALLM3</name>
<feature type="transmembrane region" description="Helical" evidence="2">
    <location>
        <begin position="50"/>
        <end position="74"/>
    </location>
</feature>
<proteinExistence type="predicted"/>
<reference evidence="4" key="2">
    <citation type="submission" date="2009-11" db="EMBL/GenBank/DDBJ databases">
        <title>The Genome Sequence of Allomyces macrogynus strain ATCC 38327.</title>
        <authorList>
            <consortium name="The Broad Institute Genome Sequencing Platform"/>
            <person name="Russ C."/>
            <person name="Cuomo C."/>
            <person name="Shea T."/>
            <person name="Young S.K."/>
            <person name="Zeng Q."/>
            <person name="Koehrsen M."/>
            <person name="Haas B."/>
            <person name="Borodovsky M."/>
            <person name="Guigo R."/>
            <person name="Alvarado L."/>
            <person name="Berlin A."/>
            <person name="Borenstein D."/>
            <person name="Chen Z."/>
            <person name="Engels R."/>
            <person name="Freedman E."/>
            <person name="Gellesch M."/>
            <person name="Goldberg J."/>
            <person name="Griggs A."/>
            <person name="Gujja S."/>
            <person name="Heiman D."/>
            <person name="Hepburn T."/>
            <person name="Howarth C."/>
            <person name="Jen D."/>
            <person name="Larson L."/>
            <person name="Lewis B."/>
            <person name="Mehta T."/>
            <person name="Park D."/>
            <person name="Pearson M."/>
            <person name="Roberts A."/>
            <person name="Saif S."/>
            <person name="Shenoy N."/>
            <person name="Sisk P."/>
            <person name="Stolte C."/>
            <person name="Sykes S."/>
            <person name="Walk T."/>
            <person name="White J."/>
            <person name="Yandava C."/>
            <person name="Burger G."/>
            <person name="Gray M.W."/>
            <person name="Holland P.W.H."/>
            <person name="King N."/>
            <person name="Lang F.B.F."/>
            <person name="Roger A.J."/>
            <person name="Ruiz-Trillo I."/>
            <person name="Lander E."/>
            <person name="Nusbaum C."/>
        </authorList>
    </citation>
    <scope>NUCLEOTIDE SEQUENCE [LARGE SCALE GENOMIC DNA]</scope>
    <source>
        <strain evidence="4">ATCC 38327</strain>
    </source>
</reference>
<evidence type="ECO:0000313" key="3">
    <source>
        <dbReference type="EMBL" id="KNE72474.1"/>
    </source>
</evidence>
<keyword evidence="2" id="KW-0472">Membrane</keyword>
<evidence type="ECO:0000313" key="4">
    <source>
        <dbReference type="Proteomes" id="UP000054350"/>
    </source>
</evidence>
<dbReference type="Proteomes" id="UP000054350">
    <property type="component" value="Unassembled WGS sequence"/>
</dbReference>
<dbReference type="VEuPathDB" id="FungiDB:AMAG_16518"/>